<dbReference type="PANTHER" id="PTHR11802:SF113">
    <property type="entry name" value="SERINE CARBOXYPEPTIDASE CTSA-4.1"/>
    <property type="match status" value="1"/>
</dbReference>
<dbReference type="Pfam" id="PF00450">
    <property type="entry name" value="Peptidase_S10"/>
    <property type="match status" value="1"/>
</dbReference>
<comment type="similarity">
    <text evidence="1 7">Belongs to the peptidase S10 family.</text>
</comment>
<reference evidence="8" key="1">
    <citation type="submission" date="2018-07" db="EMBL/GenBank/DDBJ databases">
        <title>Annotation of Aphanomyces astaci genome assembly.</title>
        <authorList>
            <person name="Studholme D.J."/>
        </authorList>
    </citation>
    <scope>NUCLEOTIDE SEQUENCE [LARGE SCALE GENOMIC DNA]</scope>
    <source>
        <strain evidence="8">Pc</strain>
    </source>
</reference>
<keyword evidence="5 7" id="KW-0378">Hydrolase</keyword>
<evidence type="ECO:0000256" key="6">
    <source>
        <dbReference type="ARBA" id="ARBA00023180"/>
    </source>
</evidence>
<evidence type="ECO:0000256" key="2">
    <source>
        <dbReference type="ARBA" id="ARBA00022645"/>
    </source>
</evidence>
<dbReference type="GO" id="GO:0006508">
    <property type="term" value="P:proteolysis"/>
    <property type="evidence" value="ECO:0007669"/>
    <property type="project" value="UniProtKB-KW"/>
</dbReference>
<accession>A0A3R7XHV4</accession>
<dbReference type="GO" id="GO:0004185">
    <property type="term" value="F:serine-type carboxypeptidase activity"/>
    <property type="evidence" value="ECO:0007669"/>
    <property type="project" value="UniProtKB-UniRule"/>
</dbReference>
<evidence type="ECO:0000313" key="9">
    <source>
        <dbReference type="Proteomes" id="UP000284702"/>
    </source>
</evidence>
<comment type="caution">
    <text evidence="8">The sequence shown here is derived from an EMBL/GenBank/DDBJ whole genome shotgun (WGS) entry which is preliminary data.</text>
</comment>
<dbReference type="EMBL" id="MZMZ02005542">
    <property type="protein sequence ID" value="RQM14785.1"/>
    <property type="molecule type" value="Genomic_DNA"/>
</dbReference>
<dbReference type="SUPFAM" id="SSF53474">
    <property type="entry name" value="alpha/beta-Hydrolases"/>
    <property type="match status" value="1"/>
</dbReference>
<dbReference type="Gene3D" id="1.10.287.410">
    <property type="match status" value="1"/>
</dbReference>
<gene>
    <name evidence="8" type="ORF">B5M09_004993</name>
</gene>
<dbReference type="Gene3D" id="3.40.50.1820">
    <property type="entry name" value="alpha/beta hydrolase"/>
    <property type="match status" value="1"/>
</dbReference>
<feature type="non-terminal residue" evidence="8">
    <location>
        <position position="1"/>
    </location>
</feature>
<dbReference type="InterPro" id="IPR001563">
    <property type="entry name" value="Peptidase_S10"/>
</dbReference>
<dbReference type="InterPro" id="IPR033124">
    <property type="entry name" value="Ser_caboxypep_his_AS"/>
</dbReference>
<evidence type="ECO:0000256" key="5">
    <source>
        <dbReference type="ARBA" id="ARBA00022801"/>
    </source>
</evidence>
<sequence>AMPAPNSTDNQSIFDHALHNITLSLAESKADLVRPFPNLVPESHPSVHEPTKIERDIVNAVGNNTMGKLTSLAFGFGRTLRKQAVAVVERANSAQFETMEDQFCICILSPTSIMAGYASISLRDESTPLTPRGRTKQAASSSSYKLLLGLVGGLCFVVGSTHLLAPLALTYPSTVSNLHKSTTESASSSIHLHHPERKVTKKPNATDDDDELFCGIARQKSGYIKLPHKEDDHYFYWFFESRRNSNTDPLVLWLTGGPGCSSMMALLHENGPCVIDKDLRTQLNPLSWNNIANMLWLDQPTGVGFSYGASEDFDSNEDQVGENIWNFLQGWLRENPSFIGRDFFIVGESYGGHFVPAAAHSIYTQNKLSKGRHIPLQGIAIGNGLTDPLVQVCPTYDAYAHATDMTTNAYNLTLVSDKQRDEMNALVPECIRLIASCQNDSTVCDDALGFCHGNLVTPLFTTTSRNPYDIRLDCPGQQGVGCYDFSYIEAFLNAPGTMAKLGVNTDRVPVWKECNFDINQQFSLDWMKVYSQLVPPLLEDGIRVLIYAGDADLMVNWQGNEAWTLALPWSGQREFKRATEKPTLFQGKQVGYSRSYENLAFLRVFNAGHMVPMDQPEVALAIVDSFLRNEEL</sequence>
<keyword evidence="4" id="KW-0732">Signal</keyword>
<evidence type="ECO:0000256" key="1">
    <source>
        <dbReference type="ARBA" id="ARBA00009431"/>
    </source>
</evidence>
<evidence type="ECO:0000313" key="8">
    <source>
        <dbReference type="EMBL" id="RQM14785.1"/>
    </source>
</evidence>
<dbReference type="VEuPathDB" id="FungiDB:H257_12225"/>
<keyword evidence="3 7" id="KW-0645">Protease</keyword>
<dbReference type="PRINTS" id="PR00724">
    <property type="entry name" value="CRBOXYPTASEC"/>
</dbReference>
<dbReference type="Proteomes" id="UP000284702">
    <property type="component" value="Unassembled WGS sequence"/>
</dbReference>
<proteinExistence type="inferred from homology"/>
<dbReference type="PROSITE" id="PS00131">
    <property type="entry name" value="CARBOXYPEPT_SER_SER"/>
    <property type="match status" value="1"/>
</dbReference>
<dbReference type="VEuPathDB" id="FungiDB:H257_12226"/>
<dbReference type="InterPro" id="IPR018202">
    <property type="entry name" value="Ser_caboxypep_ser_AS"/>
</dbReference>
<dbReference type="PANTHER" id="PTHR11802">
    <property type="entry name" value="SERINE PROTEASE FAMILY S10 SERINE CARBOXYPEPTIDASE"/>
    <property type="match status" value="1"/>
</dbReference>
<name>A0A3R7XHV4_APHAT</name>
<evidence type="ECO:0000256" key="7">
    <source>
        <dbReference type="RuleBase" id="RU361156"/>
    </source>
</evidence>
<keyword evidence="6" id="KW-0325">Glycoprotein</keyword>
<evidence type="ECO:0000256" key="3">
    <source>
        <dbReference type="ARBA" id="ARBA00022670"/>
    </source>
</evidence>
<dbReference type="PROSITE" id="PS00560">
    <property type="entry name" value="CARBOXYPEPT_SER_HIS"/>
    <property type="match status" value="1"/>
</dbReference>
<dbReference type="InterPro" id="IPR029058">
    <property type="entry name" value="AB_hydrolase_fold"/>
</dbReference>
<dbReference type="EC" id="3.4.16.-" evidence="7"/>
<dbReference type="AlphaFoldDB" id="A0A3R7XHV4"/>
<evidence type="ECO:0000256" key="4">
    <source>
        <dbReference type="ARBA" id="ARBA00022729"/>
    </source>
</evidence>
<keyword evidence="9" id="KW-1185">Reference proteome</keyword>
<keyword evidence="2 7" id="KW-0121">Carboxypeptidase</keyword>
<protein>
    <recommendedName>
        <fullName evidence="7">Carboxypeptidase</fullName>
        <ecNumber evidence="7">3.4.16.-</ecNumber>
    </recommendedName>
</protein>
<organism evidence="8 9">
    <name type="scientific">Aphanomyces astaci</name>
    <name type="common">Crayfish plague agent</name>
    <dbReference type="NCBI Taxonomy" id="112090"/>
    <lineage>
        <taxon>Eukaryota</taxon>
        <taxon>Sar</taxon>
        <taxon>Stramenopiles</taxon>
        <taxon>Oomycota</taxon>
        <taxon>Saprolegniomycetes</taxon>
        <taxon>Saprolegniales</taxon>
        <taxon>Verrucalvaceae</taxon>
        <taxon>Aphanomyces</taxon>
    </lineage>
</organism>